<dbReference type="ChiTaRS" id="SOGA1">
    <property type="organism name" value="human"/>
</dbReference>
<feature type="compositionally biased region" description="Basic and acidic residues" evidence="1">
    <location>
        <begin position="1"/>
        <end position="10"/>
    </location>
</feature>
<name>L8E9V0_HUMAN</name>
<feature type="region of interest" description="Disordered" evidence="1">
    <location>
        <begin position="1"/>
        <end position="33"/>
    </location>
</feature>
<sequence length="69" mass="7529">MQKLSTRERTPNPQYVPCRSRVEGGPTRSGGWPCSGLPPPCRGHWELSTAKDCDLQSGMVCSGVQVRKA</sequence>
<proteinExistence type="predicted"/>
<organism evidence="2">
    <name type="scientific">Homo sapiens</name>
    <name type="common">Human</name>
    <dbReference type="NCBI Taxonomy" id="9606"/>
    <lineage>
        <taxon>Eukaryota</taxon>
        <taxon>Metazoa</taxon>
        <taxon>Chordata</taxon>
        <taxon>Craniata</taxon>
        <taxon>Vertebrata</taxon>
        <taxon>Euteleostomi</taxon>
        <taxon>Mammalia</taxon>
        <taxon>Eutheria</taxon>
        <taxon>Euarchontoglires</taxon>
        <taxon>Primates</taxon>
        <taxon>Haplorrhini</taxon>
        <taxon>Catarrhini</taxon>
        <taxon>Hominidae</taxon>
        <taxon>Homo</taxon>
    </lineage>
</organism>
<accession>L8E9V0</accession>
<dbReference type="AlphaFoldDB" id="L8E9V0"/>
<dbReference type="EMBL" id="HF584447">
    <property type="protein sequence ID" value="CCQ43944.1"/>
    <property type="molecule type" value="Genomic_DNA"/>
</dbReference>
<protein>
    <submittedName>
        <fullName evidence="2">Alternative protein KIAA0889</fullName>
    </submittedName>
</protein>
<reference evidence="2" key="1">
    <citation type="journal article" date="2013" name="PLoS ONE">
        <title>Direct detection of alternative open reading frames translation products in human significantly expands the proteome.</title>
        <authorList>
            <person name="Vanderperre B."/>
            <person name="Lucier J.-F."/>
            <person name="Motard J."/>
            <person name="Tremblay G."/>
            <person name="Vanderperre S."/>
            <person name="Wisztorski M."/>
            <person name="Salzet M."/>
            <person name="Boisvert F.-M."/>
            <person name="Roucou X."/>
        </authorList>
    </citation>
    <scope>NUCLEOTIDE SEQUENCE</scope>
</reference>
<gene>
    <name evidence="2" type="primary">KIAA0889</name>
</gene>
<evidence type="ECO:0000313" key="2">
    <source>
        <dbReference type="EMBL" id="CCQ43944.1"/>
    </source>
</evidence>
<evidence type="ECO:0000256" key="1">
    <source>
        <dbReference type="SAM" id="MobiDB-lite"/>
    </source>
</evidence>